<feature type="signal peptide" evidence="1">
    <location>
        <begin position="1"/>
        <end position="29"/>
    </location>
</feature>
<protein>
    <submittedName>
        <fullName evidence="2">Lactococcin 972 family bacteriocin</fullName>
    </submittedName>
</protein>
<comment type="caution">
    <text evidence="2">The sequence shown here is derived from an EMBL/GenBank/DDBJ whole genome shotgun (WGS) entry which is preliminary data.</text>
</comment>
<dbReference type="InterPro" id="IPR006540">
    <property type="entry name" value="Lactococcin_972"/>
</dbReference>
<keyword evidence="3" id="KW-1185">Reference proteome</keyword>
<sequence length="104" mass="10927">MKGSTIRTGAAIAAATAILAGGAAAGAQAATATVGGGTWSYGSYLQIWPPKTCYSDYKHNSAYHSSTAMISRAYDTDYANAGYWSRASSWAGAAYTCYTYWNKP</sequence>
<dbReference type="Gene3D" id="2.60.40.2850">
    <property type="match status" value="1"/>
</dbReference>
<proteinExistence type="predicted"/>
<organism evidence="2 3">
    <name type="scientific">Propioniciclava sinopodophylli</name>
    <dbReference type="NCBI Taxonomy" id="1837344"/>
    <lineage>
        <taxon>Bacteria</taxon>
        <taxon>Bacillati</taxon>
        <taxon>Actinomycetota</taxon>
        <taxon>Actinomycetes</taxon>
        <taxon>Propionibacteriales</taxon>
        <taxon>Propionibacteriaceae</taxon>
        <taxon>Propioniciclava</taxon>
    </lineage>
</organism>
<dbReference type="AlphaFoldDB" id="A0A4Q9KEH8"/>
<keyword evidence="1" id="KW-0732">Signal</keyword>
<dbReference type="Proteomes" id="UP000292373">
    <property type="component" value="Unassembled WGS sequence"/>
</dbReference>
<dbReference type="EMBL" id="SDMQ01000009">
    <property type="protein sequence ID" value="TBT83956.1"/>
    <property type="molecule type" value="Genomic_DNA"/>
</dbReference>
<gene>
    <name evidence="2" type="ORF">ET989_09795</name>
</gene>
<evidence type="ECO:0000256" key="1">
    <source>
        <dbReference type="SAM" id="SignalP"/>
    </source>
</evidence>
<evidence type="ECO:0000313" key="2">
    <source>
        <dbReference type="EMBL" id="TBT83956.1"/>
    </source>
</evidence>
<dbReference type="RefSeq" id="WP_131168407.1">
    <property type="nucleotide sequence ID" value="NZ_CANLBI010000011.1"/>
</dbReference>
<reference evidence="2 3" key="1">
    <citation type="submission" date="2019-01" db="EMBL/GenBank/DDBJ databases">
        <title>Lactibacter flavus gen. nov., sp. nov., a novel bacterium of the family Propionibacteriaceae isolated from raw milk and dairy products.</title>
        <authorList>
            <person name="Huptas C."/>
            <person name="Wenning M."/>
            <person name="Breitenwieser F."/>
            <person name="Doll E."/>
            <person name="Von Neubeck M."/>
            <person name="Busse H.-J."/>
            <person name="Scherer S."/>
        </authorList>
    </citation>
    <scope>NUCLEOTIDE SEQUENCE [LARGE SCALE GENOMIC DNA]</scope>
    <source>
        <strain evidence="2 3">KCTC 33808</strain>
    </source>
</reference>
<evidence type="ECO:0000313" key="3">
    <source>
        <dbReference type="Proteomes" id="UP000292373"/>
    </source>
</evidence>
<dbReference type="OrthoDB" id="4259471at2"/>
<name>A0A4Q9KEH8_9ACTN</name>
<dbReference type="Pfam" id="PF09683">
    <property type="entry name" value="Lactococcin_972"/>
    <property type="match status" value="1"/>
</dbReference>
<feature type="chain" id="PRO_5020627881" evidence="1">
    <location>
        <begin position="30"/>
        <end position="104"/>
    </location>
</feature>
<dbReference type="NCBIfam" id="TIGR01653">
    <property type="entry name" value="lactococcin_972"/>
    <property type="match status" value="1"/>
</dbReference>
<accession>A0A4Q9KEH8</accession>